<dbReference type="EMBL" id="CP002659">
    <property type="protein sequence ID" value="AEC02952.1"/>
    <property type="molecule type" value="Genomic_DNA"/>
</dbReference>
<keyword evidence="3" id="KW-1185">Reference proteome</keyword>
<reference evidence="2 3" key="2">
    <citation type="journal article" date="2012" name="Stand. Genomic Sci.">
        <title>Complete genome sequence of the termite hindgut bacterium Spirochaeta coccoides type strain (SPN1(T)), reclassification in the genus Sphaerochaeta as Sphaerochaeta coccoides comb. nov. and emendations of the family Spirochaetaceae and the genus Sphaerochaeta.</title>
        <authorList>
            <person name="Abt B."/>
            <person name="Han C."/>
            <person name="Scheuner C."/>
            <person name="Lu M."/>
            <person name="Lapidus A."/>
            <person name="Nolan M."/>
            <person name="Lucas S."/>
            <person name="Hammon N."/>
            <person name="Deshpande S."/>
            <person name="Cheng J.F."/>
            <person name="Tapia R."/>
            <person name="Goodwin L.A."/>
            <person name="Pitluck S."/>
            <person name="Liolios K."/>
            <person name="Pagani I."/>
            <person name="Ivanova N."/>
            <person name="Mavromatis K."/>
            <person name="Mikhailova N."/>
            <person name="Huntemann M."/>
            <person name="Pati A."/>
            <person name="Chen A."/>
            <person name="Palaniappan K."/>
            <person name="Land M."/>
            <person name="Hauser L."/>
            <person name="Brambilla E.M."/>
            <person name="Rohde M."/>
            <person name="Spring S."/>
            <person name="Gronow S."/>
            <person name="Goker M."/>
            <person name="Woyke T."/>
            <person name="Bristow J."/>
            <person name="Eisen J.A."/>
            <person name="Markowitz V."/>
            <person name="Hugenholtz P."/>
            <person name="Kyrpides N.C."/>
            <person name="Klenk H.P."/>
            <person name="Detter J.C."/>
        </authorList>
    </citation>
    <scope>NUCLEOTIDE SEQUENCE [LARGE SCALE GENOMIC DNA]</scope>
    <source>
        <strain evidence="3">ATCC BAA-1237 / DSM 17374 / SPN1</strain>
    </source>
</reference>
<keyword evidence="1" id="KW-0472">Membrane</keyword>
<proteinExistence type="predicted"/>
<dbReference type="HOGENOM" id="CLU_1546604_0_0_12"/>
<evidence type="ECO:0000256" key="1">
    <source>
        <dbReference type="SAM" id="Phobius"/>
    </source>
</evidence>
<reference evidence="3" key="1">
    <citation type="submission" date="2011-04" db="EMBL/GenBank/DDBJ databases">
        <title>The complete genome of Spirochaeta coccoides DSM 17374.</title>
        <authorList>
            <person name="Lucas S."/>
            <person name="Copeland A."/>
            <person name="Lapidus A."/>
            <person name="Bruce D."/>
            <person name="Goodwin L."/>
            <person name="Pitluck S."/>
            <person name="Peters L."/>
            <person name="Kyrpides N."/>
            <person name="Mavromatis K."/>
            <person name="Pagani I."/>
            <person name="Ivanova N."/>
            <person name="Ovchinnikova G."/>
            <person name="Lu M."/>
            <person name="Detter J.C."/>
            <person name="Tapia R."/>
            <person name="Han C."/>
            <person name="Land M."/>
            <person name="Hauser L."/>
            <person name="Markowitz V."/>
            <person name="Cheng J.-F."/>
            <person name="Hugenholtz P."/>
            <person name="Woyke T."/>
            <person name="Wu D."/>
            <person name="Spring S."/>
            <person name="Schroeder M."/>
            <person name="Brambilla E."/>
            <person name="Klenk H.-P."/>
            <person name="Eisen J.A."/>
        </authorList>
    </citation>
    <scope>NUCLEOTIDE SEQUENCE [LARGE SCALE GENOMIC DNA]</scope>
    <source>
        <strain evidence="3">ATCC BAA-1237 / DSM 17374 / SPN1</strain>
    </source>
</reference>
<evidence type="ECO:0000313" key="2">
    <source>
        <dbReference type="EMBL" id="AEC02952.1"/>
    </source>
</evidence>
<dbReference type="AlphaFoldDB" id="F4GLC0"/>
<feature type="transmembrane region" description="Helical" evidence="1">
    <location>
        <begin position="32"/>
        <end position="57"/>
    </location>
</feature>
<protein>
    <submittedName>
        <fullName evidence="2">Uncharacterized protein</fullName>
    </submittedName>
</protein>
<dbReference type="Proteomes" id="UP000007939">
    <property type="component" value="Chromosome"/>
</dbReference>
<evidence type="ECO:0000313" key="3">
    <source>
        <dbReference type="Proteomes" id="UP000007939"/>
    </source>
</evidence>
<keyword evidence="1" id="KW-0812">Transmembrane</keyword>
<organism evidence="2 3">
    <name type="scientific">Parasphaerochaeta coccoides (strain ATCC BAA-1237 / DSM 17374 / SPN1)</name>
    <name type="common">Sphaerochaeta coccoides</name>
    <dbReference type="NCBI Taxonomy" id="760011"/>
    <lineage>
        <taxon>Bacteria</taxon>
        <taxon>Pseudomonadati</taxon>
        <taxon>Spirochaetota</taxon>
        <taxon>Spirochaetia</taxon>
        <taxon>Spirochaetales</taxon>
        <taxon>Sphaerochaetaceae</taxon>
        <taxon>Parasphaerochaeta</taxon>
    </lineage>
</organism>
<dbReference type="RefSeq" id="WP_013740345.1">
    <property type="nucleotide sequence ID" value="NC_015436.1"/>
</dbReference>
<dbReference type="KEGG" id="scc:Spico_1754"/>
<gene>
    <name evidence="2" type="ordered locus">Spico_1754</name>
</gene>
<name>F4GLC0_PARC1</name>
<sequence length="173" mass="19305">MSDINSLKKSSVDSHNQGKTETAKALPFIVRFIPMATFFILVIVSCIACNISLPAIIDKDSQELLLLHLAGTTWKQDIGSDKPATDWKWRHLEFYPTVTEDGELNGWLDDGKSKLPSDKTNVLLGYGEKNLILTVSQDMETLEVKHSEGSAEGTETLTVTDAQGKHFYFLRDM</sequence>
<accession>F4GLC0</accession>
<keyword evidence="1" id="KW-1133">Transmembrane helix</keyword>